<protein>
    <submittedName>
        <fullName evidence="2">Uncharacterized protein</fullName>
    </submittedName>
</protein>
<organism evidence="2 3">
    <name type="scientific">Faecalibacterium taiwanense</name>
    <dbReference type="NCBI Taxonomy" id="3030638"/>
    <lineage>
        <taxon>Bacteria</taxon>
        <taxon>Bacillati</taxon>
        <taxon>Bacillota</taxon>
        <taxon>Clostridia</taxon>
        <taxon>Eubacteriales</taxon>
        <taxon>Oscillospiraceae</taxon>
        <taxon>Faecalibacterium</taxon>
    </lineage>
</organism>
<gene>
    <name evidence="2" type="ORF">WF787_06390</name>
</gene>
<proteinExistence type="predicted"/>
<reference evidence="2 3" key="1">
    <citation type="submission" date="2024-03" db="EMBL/GenBank/DDBJ databases">
        <authorList>
            <person name="Plomp N."/>
            <person name="Harmsen H.J."/>
        </authorList>
    </citation>
    <scope>NUCLEOTIDE SEQUENCE [LARGE SCALE GENOMIC DNA]</scope>
    <source>
        <strain evidence="2 3">HTF-76H</strain>
    </source>
</reference>
<feature type="compositionally biased region" description="Basic and acidic residues" evidence="1">
    <location>
        <begin position="112"/>
        <end position="126"/>
    </location>
</feature>
<evidence type="ECO:0000313" key="3">
    <source>
        <dbReference type="Proteomes" id="UP001379600"/>
    </source>
</evidence>
<comment type="caution">
    <text evidence="2">The sequence shown here is derived from an EMBL/GenBank/DDBJ whole genome shotgun (WGS) entry which is preliminary data.</text>
</comment>
<sequence length="170" mass="19848">MDTIHFLYPDENGCIYCKRINGLIKILPMKTPCLTCGKLAGTIQGAGCECVWNDFDFENGGTVAVFDPLAEYDRINQFKTVPKKKRLAVWEYRNEWAHSKYVQAQNEAFSEPEQKPSARREKRRERLMGEVRTLRESLKEYGVEPPVGFPYVSEKDMEDWLALWQRFKSK</sequence>
<dbReference type="RefSeq" id="WP_337679116.1">
    <property type="nucleotide sequence ID" value="NZ_JBBFKB010000045.1"/>
</dbReference>
<feature type="region of interest" description="Disordered" evidence="1">
    <location>
        <begin position="107"/>
        <end position="126"/>
    </location>
</feature>
<accession>A0AB35XZ36</accession>
<dbReference type="AlphaFoldDB" id="A0AB35XZ36"/>
<keyword evidence="3" id="KW-1185">Reference proteome</keyword>
<name>A0AB35XZ36_9FIRM</name>
<dbReference type="EMBL" id="JBBFKC010000005">
    <property type="protein sequence ID" value="MEJ3690856.1"/>
    <property type="molecule type" value="Genomic_DNA"/>
</dbReference>
<evidence type="ECO:0000313" key="2">
    <source>
        <dbReference type="EMBL" id="MEJ3690856.1"/>
    </source>
</evidence>
<dbReference type="Proteomes" id="UP001379600">
    <property type="component" value="Unassembled WGS sequence"/>
</dbReference>
<evidence type="ECO:0000256" key="1">
    <source>
        <dbReference type="SAM" id="MobiDB-lite"/>
    </source>
</evidence>